<evidence type="ECO:0000259" key="3">
    <source>
        <dbReference type="PROSITE" id="PS50240"/>
    </source>
</evidence>
<organism evidence="4">
    <name type="scientific">Medioppia subpectinata</name>
    <dbReference type="NCBI Taxonomy" id="1979941"/>
    <lineage>
        <taxon>Eukaryota</taxon>
        <taxon>Metazoa</taxon>
        <taxon>Ecdysozoa</taxon>
        <taxon>Arthropoda</taxon>
        <taxon>Chelicerata</taxon>
        <taxon>Arachnida</taxon>
        <taxon>Acari</taxon>
        <taxon>Acariformes</taxon>
        <taxon>Sarcoptiformes</taxon>
        <taxon>Oribatida</taxon>
        <taxon>Brachypylina</taxon>
        <taxon>Oppioidea</taxon>
        <taxon>Oppiidae</taxon>
        <taxon>Medioppia</taxon>
    </lineage>
</organism>
<evidence type="ECO:0000313" key="5">
    <source>
        <dbReference type="Proteomes" id="UP000759131"/>
    </source>
</evidence>
<dbReference type="InterPro" id="IPR018114">
    <property type="entry name" value="TRYPSIN_HIS"/>
</dbReference>
<gene>
    <name evidence="4" type="ORF">OSB1V03_LOCUS12233</name>
</gene>
<dbReference type="InterPro" id="IPR009003">
    <property type="entry name" value="Peptidase_S1_PA"/>
</dbReference>
<dbReference type="Pfam" id="PF00089">
    <property type="entry name" value="Trypsin"/>
    <property type="match status" value="2"/>
</dbReference>
<feature type="domain" description="Peptidase S1" evidence="3">
    <location>
        <begin position="407"/>
        <end position="548"/>
    </location>
</feature>
<dbReference type="PRINTS" id="PR00722">
    <property type="entry name" value="CHYMOTRYPSIN"/>
</dbReference>
<dbReference type="Gene3D" id="2.40.10.10">
    <property type="entry name" value="Trypsin-like serine proteases"/>
    <property type="match status" value="3"/>
</dbReference>
<dbReference type="InterPro" id="IPR001314">
    <property type="entry name" value="Peptidase_S1A"/>
</dbReference>
<feature type="domain" description="Peptidase S1" evidence="3">
    <location>
        <begin position="17"/>
        <end position="411"/>
    </location>
</feature>
<dbReference type="EMBL" id="OC864596">
    <property type="protein sequence ID" value="CAD7631824.1"/>
    <property type="molecule type" value="Genomic_DNA"/>
</dbReference>
<dbReference type="FunFam" id="2.40.10.10:FF:000068">
    <property type="entry name" value="transmembrane protease serine 2"/>
    <property type="match status" value="2"/>
</dbReference>
<keyword evidence="5" id="KW-1185">Reference proteome</keyword>
<dbReference type="InterPro" id="IPR001254">
    <property type="entry name" value="Trypsin_dom"/>
</dbReference>
<dbReference type="OrthoDB" id="10059102at2759"/>
<dbReference type="CDD" id="cd00190">
    <property type="entry name" value="Tryp_SPc"/>
    <property type="match status" value="2"/>
</dbReference>
<dbReference type="PROSITE" id="PS50240">
    <property type="entry name" value="TRYPSIN_DOM"/>
    <property type="match status" value="2"/>
</dbReference>
<evidence type="ECO:0000313" key="4">
    <source>
        <dbReference type="EMBL" id="CAD7631824.1"/>
    </source>
</evidence>
<dbReference type="Proteomes" id="UP000759131">
    <property type="component" value="Unassembled WGS sequence"/>
</dbReference>
<dbReference type="InterPro" id="IPR051487">
    <property type="entry name" value="Ser/Thr_Proteases_Immune/Dev"/>
</dbReference>
<dbReference type="EMBL" id="CAJPIZ010010021">
    <property type="protein sequence ID" value="CAG2112254.1"/>
    <property type="molecule type" value="Genomic_DNA"/>
</dbReference>
<feature type="non-terminal residue" evidence="4">
    <location>
        <position position="1"/>
    </location>
</feature>
<keyword evidence="1" id="KW-1015">Disulfide bond</keyword>
<evidence type="ECO:0000256" key="2">
    <source>
        <dbReference type="ARBA" id="ARBA00024195"/>
    </source>
</evidence>
<dbReference type="SMART" id="SM00020">
    <property type="entry name" value="Tryp_SPc"/>
    <property type="match status" value="2"/>
</dbReference>
<dbReference type="SUPFAM" id="SSF50494">
    <property type="entry name" value="Trypsin-like serine proteases"/>
    <property type="match status" value="3"/>
</dbReference>
<sequence>MVHETHRDEYGSGLTQLYSSRVKLASILLHPFRRLPRYNGTHGCGASIISDRWAVTAAHCVNDASYITTLHCGTIYRSKQGTDYTVLKLVPHELYNKDTSNDIGLIQIQGQFNLDKKTQDIIRLPSPGSDLEPNRIVTTTGWGYTQLVNMTALPETLQTVDLPVVKRVDCGHDAKLGDNPHICLLRFNGTHQCGAAIISDRPNKTMTLRCGTILASKPGNDYPVITRIAHELYGTNASKDIGLLQIDAQFKLDKITQDIIRLPDQGSDLTQGQIVTSIGWGVTQLVNMTQLPETLQTIDLPVVKRDDCINDYKAYPQIHVDEDSVCAGGQGHDPCFHDSGSPLKFNNTLVGVVSRTKPPCAQIGFPTLFTRVGGHDAKPGDNPHMCSLYYEGRHQCGASIISDRWAVTAAHCVHHDATDTMQLRCGSILRSKPLHTYTVAKYIYHEKFSNDVYAYDIALLQIEGQFKLGTKDQDKIQLPQQDSDPEPTVIATTIGWGQIEVPLRPPGIPDILQTLDIPIVKRADCIVDYANFTEVIVDDTSVCTGGQG</sequence>
<evidence type="ECO:0000256" key="1">
    <source>
        <dbReference type="ARBA" id="ARBA00023157"/>
    </source>
</evidence>
<name>A0A7R9Q4G2_9ACAR</name>
<accession>A0A7R9Q4G2</accession>
<protein>
    <recommendedName>
        <fullName evidence="3">Peptidase S1 domain-containing protein</fullName>
    </recommendedName>
</protein>
<reference evidence="4" key="1">
    <citation type="submission" date="2020-11" db="EMBL/GenBank/DDBJ databases">
        <authorList>
            <person name="Tran Van P."/>
        </authorList>
    </citation>
    <scope>NUCLEOTIDE SEQUENCE</scope>
</reference>
<dbReference type="PANTHER" id="PTHR24256">
    <property type="entry name" value="TRYPTASE-RELATED"/>
    <property type="match status" value="1"/>
</dbReference>
<dbReference type="InterPro" id="IPR043504">
    <property type="entry name" value="Peptidase_S1_PA_chymotrypsin"/>
</dbReference>
<comment type="similarity">
    <text evidence="2">Belongs to the peptidase S1 family. CLIP subfamily.</text>
</comment>
<dbReference type="GO" id="GO:0004252">
    <property type="term" value="F:serine-type endopeptidase activity"/>
    <property type="evidence" value="ECO:0007669"/>
    <property type="project" value="InterPro"/>
</dbReference>
<dbReference type="GO" id="GO:0006508">
    <property type="term" value="P:proteolysis"/>
    <property type="evidence" value="ECO:0007669"/>
    <property type="project" value="InterPro"/>
</dbReference>
<dbReference type="PROSITE" id="PS00134">
    <property type="entry name" value="TRYPSIN_HIS"/>
    <property type="match status" value="2"/>
</dbReference>
<dbReference type="AlphaFoldDB" id="A0A7R9Q4G2"/>
<proteinExistence type="inferred from homology"/>